<evidence type="ECO:0000256" key="3">
    <source>
        <dbReference type="ARBA" id="ARBA00023002"/>
    </source>
</evidence>
<reference evidence="4 5" key="1">
    <citation type="journal article" date="2019" name="Nat. Ecol. Evol.">
        <title>Megaphylogeny resolves global patterns of mushroom evolution.</title>
        <authorList>
            <person name="Varga T."/>
            <person name="Krizsan K."/>
            <person name="Foldi C."/>
            <person name="Dima B."/>
            <person name="Sanchez-Garcia M."/>
            <person name="Sanchez-Ramirez S."/>
            <person name="Szollosi G.J."/>
            <person name="Szarkandi J.G."/>
            <person name="Papp V."/>
            <person name="Albert L."/>
            <person name="Andreopoulos W."/>
            <person name="Angelini C."/>
            <person name="Antonin V."/>
            <person name="Barry K.W."/>
            <person name="Bougher N.L."/>
            <person name="Buchanan P."/>
            <person name="Buyck B."/>
            <person name="Bense V."/>
            <person name="Catcheside P."/>
            <person name="Chovatia M."/>
            <person name="Cooper J."/>
            <person name="Damon W."/>
            <person name="Desjardin D."/>
            <person name="Finy P."/>
            <person name="Geml J."/>
            <person name="Haridas S."/>
            <person name="Hughes K."/>
            <person name="Justo A."/>
            <person name="Karasinski D."/>
            <person name="Kautmanova I."/>
            <person name="Kiss B."/>
            <person name="Kocsube S."/>
            <person name="Kotiranta H."/>
            <person name="LaButti K.M."/>
            <person name="Lechner B.E."/>
            <person name="Liimatainen K."/>
            <person name="Lipzen A."/>
            <person name="Lukacs Z."/>
            <person name="Mihaltcheva S."/>
            <person name="Morgado L.N."/>
            <person name="Niskanen T."/>
            <person name="Noordeloos M.E."/>
            <person name="Ohm R.A."/>
            <person name="Ortiz-Santana B."/>
            <person name="Ovrebo C."/>
            <person name="Racz N."/>
            <person name="Riley R."/>
            <person name="Savchenko A."/>
            <person name="Shiryaev A."/>
            <person name="Soop K."/>
            <person name="Spirin V."/>
            <person name="Szebenyi C."/>
            <person name="Tomsovsky M."/>
            <person name="Tulloss R.E."/>
            <person name="Uehling J."/>
            <person name="Grigoriev I.V."/>
            <person name="Vagvolgyi C."/>
            <person name="Papp T."/>
            <person name="Martin F.M."/>
            <person name="Miettinen O."/>
            <person name="Hibbett D.S."/>
            <person name="Nagy L.G."/>
        </authorList>
    </citation>
    <scope>NUCLEOTIDE SEQUENCE [LARGE SCALE GENOMIC DNA]</scope>
    <source>
        <strain evidence="4 5">CBS 962.96</strain>
    </source>
</reference>
<dbReference type="OrthoDB" id="191139at2759"/>
<keyword evidence="5" id="KW-1185">Reference proteome</keyword>
<dbReference type="EMBL" id="ML179474">
    <property type="protein sequence ID" value="THU86895.1"/>
    <property type="molecule type" value="Genomic_DNA"/>
</dbReference>
<organism evidence="4 5">
    <name type="scientific">Dendrothele bispora (strain CBS 962.96)</name>
    <dbReference type="NCBI Taxonomy" id="1314807"/>
    <lineage>
        <taxon>Eukaryota</taxon>
        <taxon>Fungi</taxon>
        <taxon>Dikarya</taxon>
        <taxon>Basidiomycota</taxon>
        <taxon>Agaricomycotina</taxon>
        <taxon>Agaricomycetes</taxon>
        <taxon>Agaricomycetidae</taxon>
        <taxon>Agaricales</taxon>
        <taxon>Agaricales incertae sedis</taxon>
        <taxon>Dendrothele</taxon>
    </lineage>
</organism>
<accession>A0A4V4HDH0</accession>
<keyword evidence="2" id="KW-0521">NADP</keyword>
<dbReference type="InterPro" id="IPR036291">
    <property type="entry name" value="NAD(P)-bd_dom_sf"/>
</dbReference>
<name>A0A4V4HDH0_DENBC</name>
<dbReference type="InterPro" id="IPR002347">
    <property type="entry name" value="SDR_fam"/>
</dbReference>
<dbReference type="PANTHER" id="PTHR24320:SF282">
    <property type="entry name" value="WW DOMAIN-CONTAINING OXIDOREDUCTASE"/>
    <property type="match status" value="1"/>
</dbReference>
<dbReference type="PRINTS" id="PR00081">
    <property type="entry name" value="GDHRDH"/>
</dbReference>
<comment type="similarity">
    <text evidence="1">Belongs to the short-chain dehydrogenases/reductases (SDR) family.</text>
</comment>
<dbReference type="Pfam" id="PF00106">
    <property type="entry name" value="adh_short"/>
    <property type="match status" value="1"/>
</dbReference>
<protein>
    <submittedName>
        <fullName evidence="4">Short-chain dehydrogenase</fullName>
    </submittedName>
</protein>
<evidence type="ECO:0000256" key="2">
    <source>
        <dbReference type="ARBA" id="ARBA00022857"/>
    </source>
</evidence>
<dbReference type="Proteomes" id="UP000297245">
    <property type="component" value="Unassembled WGS sequence"/>
</dbReference>
<evidence type="ECO:0000313" key="5">
    <source>
        <dbReference type="Proteomes" id="UP000297245"/>
    </source>
</evidence>
<sequence length="325" mass="34610">MSSRPDIKSEEWDLSLIPDLTGKIALVTGANSSVGIGWNIAHQLALKGAKVYFGARNLDKAENAIAEVKKTSPSIPNGNLAPFVADMTDYKQIKTSADALVSREERLDILINNAGVLPRPLDLDKHGISVSLSINHLAPFALTVALLPLLKKTAAKHPGVRIVTLSSATHTTVPQTARYDSVEAFNNDFGGTDNMEFNYVRYGYSKLANILFAKHLQKKLDSDGIAGVSLAVHPGAVKTDGAVQFAGEQVHLLNGAVTPLQGAITPIYAATASEVWAEKGRYAAGYIVPFGVLSPDEESSLAKDPALAEELWVTSEKVVDGIVAS</sequence>
<dbReference type="SUPFAM" id="SSF51735">
    <property type="entry name" value="NAD(P)-binding Rossmann-fold domains"/>
    <property type="match status" value="1"/>
</dbReference>
<dbReference type="Gene3D" id="3.40.50.720">
    <property type="entry name" value="NAD(P)-binding Rossmann-like Domain"/>
    <property type="match status" value="1"/>
</dbReference>
<evidence type="ECO:0000256" key="1">
    <source>
        <dbReference type="ARBA" id="ARBA00006484"/>
    </source>
</evidence>
<dbReference type="GO" id="GO:0016491">
    <property type="term" value="F:oxidoreductase activity"/>
    <property type="evidence" value="ECO:0007669"/>
    <property type="project" value="UniProtKB-KW"/>
</dbReference>
<proteinExistence type="inferred from homology"/>
<evidence type="ECO:0000313" key="4">
    <source>
        <dbReference type="EMBL" id="THU86895.1"/>
    </source>
</evidence>
<dbReference type="PANTHER" id="PTHR24320">
    <property type="entry name" value="RETINOL DEHYDROGENASE"/>
    <property type="match status" value="1"/>
</dbReference>
<dbReference type="AlphaFoldDB" id="A0A4V4HDH0"/>
<gene>
    <name evidence="4" type="ORF">K435DRAFT_867821</name>
</gene>
<keyword evidence="3" id="KW-0560">Oxidoreductase</keyword>